<proteinExistence type="predicted"/>
<feature type="region of interest" description="Disordered" evidence="1">
    <location>
        <begin position="1"/>
        <end position="40"/>
    </location>
</feature>
<organism evidence="2 3">
    <name type="scientific">Hibiscus trionum</name>
    <name type="common">Flower of an hour</name>
    <dbReference type="NCBI Taxonomy" id="183268"/>
    <lineage>
        <taxon>Eukaryota</taxon>
        <taxon>Viridiplantae</taxon>
        <taxon>Streptophyta</taxon>
        <taxon>Embryophyta</taxon>
        <taxon>Tracheophyta</taxon>
        <taxon>Spermatophyta</taxon>
        <taxon>Magnoliopsida</taxon>
        <taxon>eudicotyledons</taxon>
        <taxon>Gunneridae</taxon>
        <taxon>Pentapetalae</taxon>
        <taxon>rosids</taxon>
        <taxon>malvids</taxon>
        <taxon>Malvales</taxon>
        <taxon>Malvaceae</taxon>
        <taxon>Malvoideae</taxon>
        <taxon>Hibiscus</taxon>
    </lineage>
</organism>
<reference evidence="2" key="1">
    <citation type="submission" date="2023-05" db="EMBL/GenBank/DDBJ databases">
        <title>Genome and transcriptome analyses reveal genes involved in the formation of fine ridges on petal epidermal cells in Hibiscus trionum.</title>
        <authorList>
            <person name="Koshimizu S."/>
            <person name="Masuda S."/>
            <person name="Ishii T."/>
            <person name="Shirasu K."/>
            <person name="Hoshino A."/>
            <person name="Arita M."/>
        </authorList>
    </citation>
    <scope>NUCLEOTIDE SEQUENCE</scope>
    <source>
        <strain evidence="2">Hamamatsu line</strain>
    </source>
</reference>
<evidence type="ECO:0000256" key="1">
    <source>
        <dbReference type="SAM" id="MobiDB-lite"/>
    </source>
</evidence>
<dbReference type="EMBL" id="BSYR01000002">
    <property type="protein sequence ID" value="GMI63628.1"/>
    <property type="molecule type" value="Genomic_DNA"/>
</dbReference>
<keyword evidence="3" id="KW-1185">Reference proteome</keyword>
<evidence type="ECO:0000313" key="2">
    <source>
        <dbReference type="EMBL" id="GMI63628.1"/>
    </source>
</evidence>
<dbReference type="Proteomes" id="UP001165190">
    <property type="component" value="Unassembled WGS sequence"/>
</dbReference>
<dbReference type="AlphaFoldDB" id="A0A9W7GQQ8"/>
<protein>
    <submittedName>
        <fullName evidence="2">Uncharacterized protein</fullName>
    </submittedName>
</protein>
<accession>A0A9W7GQQ8</accession>
<name>A0A9W7GQQ8_HIBTR</name>
<evidence type="ECO:0000313" key="3">
    <source>
        <dbReference type="Proteomes" id="UP001165190"/>
    </source>
</evidence>
<sequence length="93" mass="9617">MHGLAEANASSNSSGSSEGNIGGYDNPSSSPSDDLKSCVEDEHADRKKVFQDGLLKELEVNTVVGVVLKSMNGVIDAESAPNPVIRLSLASTA</sequence>
<comment type="caution">
    <text evidence="2">The sequence shown here is derived from an EMBL/GenBank/DDBJ whole genome shotgun (WGS) entry which is preliminary data.</text>
</comment>
<gene>
    <name evidence="2" type="ORF">HRI_000032100</name>
</gene>
<feature type="compositionally biased region" description="Low complexity" evidence="1">
    <location>
        <begin position="1"/>
        <end position="19"/>
    </location>
</feature>